<evidence type="ECO:0000256" key="1">
    <source>
        <dbReference type="SAM" id="Coils"/>
    </source>
</evidence>
<feature type="coiled-coil region" evidence="1">
    <location>
        <begin position="314"/>
        <end position="355"/>
    </location>
</feature>
<proteinExistence type="predicted"/>
<reference evidence="2 3" key="1">
    <citation type="journal article" date="2021" name="Genome Biol.">
        <title>AFLAP: assembly-free linkage analysis pipeline using k-mers from genome sequencing data.</title>
        <authorList>
            <person name="Fletcher K."/>
            <person name="Zhang L."/>
            <person name="Gil J."/>
            <person name="Han R."/>
            <person name="Cavanaugh K."/>
            <person name="Michelmore R."/>
        </authorList>
    </citation>
    <scope>NUCLEOTIDE SEQUENCE [LARGE SCALE GENOMIC DNA]</scope>
    <source>
        <strain evidence="2 3">SF5</strain>
    </source>
</reference>
<accession>A0A976FFZ4</accession>
<sequence>MSELGSTGGSKLRFERQAAERVARELMDMKIETAHLRERLRLRVGGDITAAELEAEAFALQTALGEAQKMLKVREAELQSAEVKYQKAMRGLMQMDEAWKVSIEQTKEAQDAKQKAERCLTEERLRCNGLQRDLELSNQKELALLSKYDVLMDEVELMRQQRDERAQEAKANELQIHELTAQLDTARHQFETKIKKFEGASRGDVRRLQEDLQKAEEQAAALRGEIHARQEEADKVEAELRDAKLAEVSIKQRLVKLTEDNGRLRVHEKTARVAAAESTRRATQSESENERIKMELDDQEGVLKTRNQIICSLEKELVQKQRILEEELAKNKKNVEDVEERLKKESQEMLQMQEETWRCRERMFQKDVEDYKQKHERLRAFHIELAELLKSKDSIESSSNERMESVEPAMLKALIVQNINKCDVFATTLTQMKRKIGLTKRRLSSQKHLEVENTKLRAEYEKAKLAMERMATRKSKTSVNLPVQVQSYYVSSGGQTDRRAKETDTPLIKRQLEADAGVSIELKTPPRKTQRTKHVFVASRYLSSATKR</sequence>
<comment type="caution">
    <text evidence="2">The sequence shown here is derived from an EMBL/GenBank/DDBJ whole genome shotgun (WGS) entry which is preliminary data.</text>
</comment>
<feature type="coiled-coil region" evidence="1">
    <location>
        <begin position="50"/>
        <end position="84"/>
    </location>
</feature>
<keyword evidence="3" id="KW-1185">Reference proteome</keyword>
<evidence type="ECO:0000313" key="3">
    <source>
        <dbReference type="Proteomes" id="UP000294530"/>
    </source>
</evidence>
<dbReference type="GeneID" id="94351112"/>
<name>A0A976FFZ4_BRELC</name>
<dbReference type="Proteomes" id="UP000294530">
    <property type="component" value="Unassembled WGS sequence"/>
</dbReference>
<evidence type="ECO:0000313" key="2">
    <source>
        <dbReference type="EMBL" id="TDH66026.1"/>
    </source>
</evidence>
<dbReference type="AlphaFoldDB" id="A0A976FFZ4"/>
<protein>
    <submittedName>
        <fullName evidence="2">Uncharacterized protein</fullName>
    </submittedName>
</protein>
<gene>
    <name evidence="2" type="ORF">CCR75_007380</name>
</gene>
<feature type="coiled-coil region" evidence="1">
    <location>
        <begin position="152"/>
        <end position="246"/>
    </location>
</feature>
<dbReference type="OrthoDB" id="166335at2759"/>
<keyword evidence="1" id="KW-0175">Coiled coil</keyword>
<organism evidence="2 3">
    <name type="scientific">Bremia lactucae</name>
    <name type="common">Lettuce downy mildew</name>
    <dbReference type="NCBI Taxonomy" id="4779"/>
    <lineage>
        <taxon>Eukaryota</taxon>
        <taxon>Sar</taxon>
        <taxon>Stramenopiles</taxon>
        <taxon>Oomycota</taxon>
        <taxon>Peronosporomycetes</taxon>
        <taxon>Peronosporales</taxon>
        <taxon>Peronosporaceae</taxon>
        <taxon>Bremia</taxon>
    </lineage>
</organism>
<dbReference type="RefSeq" id="XP_067815525.1">
    <property type="nucleotide sequence ID" value="XM_067965441.1"/>
</dbReference>
<feature type="coiled-coil region" evidence="1">
    <location>
        <begin position="446"/>
        <end position="473"/>
    </location>
</feature>
<dbReference type="EMBL" id="SHOA02000008">
    <property type="protein sequence ID" value="TDH66026.1"/>
    <property type="molecule type" value="Genomic_DNA"/>
</dbReference>
<dbReference type="KEGG" id="blac:94351112"/>